<proteinExistence type="predicted"/>
<feature type="transmembrane region" description="Helical" evidence="6">
    <location>
        <begin position="41"/>
        <end position="61"/>
    </location>
</feature>
<dbReference type="InterPro" id="IPR050330">
    <property type="entry name" value="Bact_OuterMem_StrucFunc"/>
</dbReference>
<dbReference type="Pfam" id="PF13488">
    <property type="entry name" value="Gly-zipper_Omp"/>
    <property type="match status" value="1"/>
</dbReference>
<evidence type="ECO:0000256" key="7">
    <source>
        <dbReference type="SAM" id="SignalP"/>
    </source>
</evidence>
<comment type="subcellular location">
    <subcellularLocation>
        <location evidence="1">Cell outer membrane</location>
    </subcellularLocation>
</comment>
<dbReference type="InterPro" id="IPR006665">
    <property type="entry name" value="OmpA-like"/>
</dbReference>
<keyword evidence="6" id="KW-1133">Transmembrane helix</keyword>
<dbReference type="EMBL" id="CP114976">
    <property type="protein sequence ID" value="WBE24924.1"/>
    <property type="molecule type" value="Genomic_DNA"/>
</dbReference>
<protein>
    <submittedName>
        <fullName evidence="9">OmpA family protein</fullName>
    </submittedName>
</protein>
<keyword evidence="7" id="KW-0732">Signal</keyword>
<gene>
    <name evidence="9" type="ORF">O6P33_11235</name>
</gene>
<dbReference type="SUPFAM" id="SSF103088">
    <property type="entry name" value="OmpA-like"/>
    <property type="match status" value="1"/>
</dbReference>
<dbReference type="Pfam" id="PF00691">
    <property type="entry name" value="OmpA"/>
    <property type="match status" value="1"/>
</dbReference>
<evidence type="ECO:0000256" key="3">
    <source>
        <dbReference type="ARBA" id="ARBA00023237"/>
    </source>
</evidence>
<dbReference type="InterPro" id="IPR039567">
    <property type="entry name" value="Gly-zipper"/>
</dbReference>
<name>A0AAF0AIE4_9GAMM</name>
<accession>A0AAF0AIE4</accession>
<evidence type="ECO:0000259" key="8">
    <source>
        <dbReference type="PROSITE" id="PS51123"/>
    </source>
</evidence>
<dbReference type="PROSITE" id="PS51257">
    <property type="entry name" value="PROKAR_LIPOPROTEIN"/>
    <property type="match status" value="1"/>
</dbReference>
<dbReference type="RefSeq" id="WP_269817867.1">
    <property type="nucleotide sequence ID" value="NZ_CP114976.1"/>
</dbReference>
<dbReference type="Proteomes" id="UP001212189">
    <property type="component" value="Chromosome"/>
</dbReference>
<dbReference type="PANTHER" id="PTHR30329:SF21">
    <property type="entry name" value="LIPOPROTEIN YIAD-RELATED"/>
    <property type="match status" value="1"/>
</dbReference>
<evidence type="ECO:0000256" key="6">
    <source>
        <dbReference type="SAM" id="Phobius"/>
    </source>
</evidence>
<evidence type="ECO:0000256" key="1">
    <source>
        <dbReference type="ARBA" id="ARBA00004442"/>
    </source>
</evidence>
<reference evidence="9 10" key="1">
    <citation type="submission" date="2022-12" db="EMBL/GenBank/DDBJ databases">
        <title>Coexistence and Characterization of a Novel Tigecycline Resistance gene tet(X) variant and blaNDM-1 in a Pseudomonas caeni Isolate of Chicken Origin.</title>
        <authorList>
            <person name="Lu X."/>
            <person name="Zhang L."/>
            <person name="Li R."/>
            <person name="Wang Z."/>
        </authorList>
    </citation>
    <scope>NUCLEOTIDE SEQUENCE [LARGE SCALE GENOMIC DNA]</scope>
    <source>
        <strain evidence="9 10">CE14</strain>
    </source>
</reference>
<dbReference type="Gene3D" id="3.30.1330.60">
    <property type="entry name" value="OmpA-like domain"/>
    <property type="match status" value="1"/>
</dbReference>
<feature type="region of interest" description="Disordered" evidence="5">
    <location>
        <begin position="189"/>
        <end position="214"/>
    </location>
</feature>
<evidence type="ECO:0000256" key="5">
    <source>
        <dbReference type="SAM" id="MobiDB-lite"/>
    </source>
</evidence>
<dbReference type="KEGG" id="dce:O6P33_11235"/>
<dbReference type="PRINTS" id="PR01021">
    <property type="entry name" value="OMPADOMAIN"/>
</dbReference>
<dbReference type="InterPro" id="IPR006664">
    <property type="entry name" value="OMP_bac"/>
</dbReference>
<feature type="compositionally biased region" description="Polar residues" evidence="5">
    <location>
        <begin position="204"/>
        <end position="213"/>
    </location>
</feature>
<feature type="domain" description="OmpA-like" evidence="8">
    <location>
        <begin position="109"/>
        <end position="226"/>
    </location>
</feature>
<dbReference type="GO" id="GO:0009279">
    <property type="term" value="C:cell outer membrane"/>
    <property type="evidence" value="ECO:0007669"/>
    <property type="project" value="UniProtKB-SubCell"/>
</dbReference>
<feature type="transmembrane region" description="Helical" evidence="6">
    <location>
        <begin position="68"/>
        <end position="86"/>
    </location>
</feature>
<sequence>MLKLSTSRTLIASSIVVLLAGCAAGNPYGGQQQQQGGSNKTAIYGGLGALGGAAIGAATSSKKDRGKGALIGAAVAGAAGAGYGYYVDKQEAELRRSMQGTGIDVQRDGDNLTLIMPGNVTFGTDSAAISGSFYGTLNNLAQSFNQYDQSTIEIVGHTDSTGPYQHNMTLSQRRAQSVADYLRNQGISGNRMNVRGVGPDQPVADNTSAQGRQQNRRVEINLRPIPGAYQ</sequence>
<keyword evidence="6" id="KW-0812">Transmembrane</keyword>
<dbReference type="CDD" id="cd07185">
    <property type="entry name" value="OmpA_C-like"/>
    <property type="match status" value="1"/>
</dbReference>
<dbReference type="InterPro" id="IPR036737">
    <property type="entry name" value="OmpA-like_sf"/>
</dbReference>
<keyword evidence="2 4" id="KW-0472">Membrane</keyword>
<evidence type="ECO:0000256" key="4">
    <source>
        <dbReference type="PROSITE-ProRule" id="PRU00473"/>
    </source>
</evidence>
<dbReference type="PROSITE" id="PS51123">
    <property type="entry name" value="OMPA_2"/>
    <property type="match status" value="1"/>
</dbReference>
<keyword evidence="3" id="KW-0998">Cell outer membrane</keyword>
<organism evidence="9 10">
    <name type="scientific">Denitrificimonas caeni</name>
    <dbReference type="NCBI Taxonomy" id="521720"/>
    <lineage>
        <taxon>Bacteria</taxon>
        <taxon>Pseudomonadati</taxon>
        <taxon>Pseudomonadota</taxon>
        <taxon>Gammaproteobacteria</taxon>
        <taxon>Pseudomonadales</taxon>
        <taxon>Pseudomonadaceae</taxon>
        <taxon>Denitrificimonas</taxon>
    </lineage>
</organism>
<dbReference type="PANTHER" id="PTHR30329">
    <property type="entry name" value="STATOR ELEMENT OF FLAGELLAR MOTOR COMPLEX"/>
    <property type="match status" value="1"/>
</dbReference>
<evidence type="ECO:0000313" key="10">
    <source>
        <dbReference type="Proteomes" id="UP001212189"/>
    </source>
</evidence>
<feature type="signal peptide" evidence="7">
    <location>
        <begin position="1"/>
        <end position="19"/>
    </location>
</feature>
<feature type="chain" id="PRO_5041949781" evidence="7">
    <location>
        <begin position="20"/>
        <end position="230"/>
    </location>
</feature>
<evidence type="ECO:0000313" key="9">
    <source>
        <dbReference type="EMBL" id="WBE24924.1"/>
    </source>
</evidence>
<dbReference type="AlphaFoldDB" id="A0AAF0AIE4"/>
<evidence type="ECO:0000256" key="2">
    <source>
        <dbReference type="ARBA" id="ARBA00023136"/>
    </source>
</evidence>
<keyword evidence="10" id="KW-1185">Reference proteome</keyword>